<comment type="caution">
    <text evidence="1">The sequence shown here is derived from an EMBL/GenBank/DDBJ whole genome shotgun (WGS) entry which is preliminary data.</text>
</comment>
<dbReference type="EMBL" id="JBBKAI010000002">
    <property type="protein sequence ID" value="MEJ8655833.1"/>
    <property type="molecule type" value="Genomic_DNA"/>
</dbReference>
<evidence type="ECO:0000313" key="2">
    <source>
        <dbReference type="Proteomes" id="UP001375539"/>
    </source>
</evidence>
<organism evidence="1 2">
    <name type="scientific">Streptomyces pratisoli</name>
    <dbReference type="NCBI Taxonomy" id="3139917"/>
    <lineage>
        <taxon>Bacteria</taxon>
        <taxon>Bacillati</taxon>
        <taxon>Actinomycetota</taxon>
        <taxon>Actinomycetes</taxon>
        <taxon>Kitasatosporales</taxon>
        <taxon>Streptomycetaceae</taxon>
        <taxon>Streptomyces</taxon>
    </lineage>
</organism>
<dbReference type="Proteomes" id="UP001375539">
    <property type="component" value="Unassembled WGS sequence"/>
</dbReference>
<protein>
    <submittedName>
        <fullName evidence="1">Nucleoside deaminase</fullName>
    </submittedName>
</protein>
<reference evidence="1" key="1">
    <citation type="submission" date="2024-03" db="EMBL/GenBank/DDBJ databases">
        <title>Novel Streptomyces species of biotechnological and ecological value are a feature of Machair soil.</title>
        <authorList>
            <person name="Prole J.R."/>
            <person name="Goodfellow M."/>
            <person name="Allenby N."/>
            <person name="Ward A.C."/>
        </authorList>
    </citation>
    <scope>NUCLEOTIDE SEQUENCE</scope>
    <source>
        <strain evidence="1">MS1.AVA.4</strain>
    </source>
</reference>
<keyword evidence="2" id="KW-1185">Reference proteome</keyword>
<accession>A0ACC6QC46</accession>
<evidence type="ECO:0000313" key="1">
    <source>
        <dbReference type="EMBL" id="MEJ8655833.1"/>
    </source>
</evidence>
<gene>
    <name evidence="1" type="ORF">WKI58_04685</name>
</gene>
<sequence>MTHDERTEAELRHLRRCVELAAEAVEAGDHPFGSVLVAADGGVLAEDRNREVTTGDPTRHPEFALARWAAENMTAKARAAATVFTSGEHCAMCAAAHGWVGLGRIVYVSSSEQTTAWLGELGVPPSAVRTLPVGEIVPGLPVEGPVPALAEQVRELHRRFRGRTREA</sequence>
<proteinExistence type="predicted"/>
<name>A0ACC6QC46_9ACTN</name>